<feature type="compositionally biased region" description="Acidic residues" evidence="1">
    <location>
        <begin position="47"/>
        <end position="56"/>
    </location>
</feature>
<dbReference type="STRING" id="679197.HMPREF9336_00504"/>
<evidence type="ECO:0000256" key="1">
    <source>
        <dbReference type="SAM" id="MobiDB-lite"/>
    </source>
</evidence>
<feature type="signal peptide" evidence="2">
    <location>
        <begin position="1"/>
        <end position="21"/>
    </location>
</feature>
<feature type="region of interest" description="Disordered" evidence="1">
    <location>
        <begin position="33"/>
        <end position="72"/>
    </location>
</feature>
<evidence type="ECO:0000313" key="4">
    <source>
        <dbReference type="Proteomes" id="UP000004816"/>
    </source>
</evidence>
<comment type="caution">
    <text evidence="3">The sequence shown here is derived from an EMBL/GenBank/DDBJ whole genome shotgun (WGS) entry which is preliminary data.</text>
</comment>
<dbReference type="EMBL" id="ACZI02000003">
    <property type="protein sequence ID" value="EFV14631.1"/>
    <property type="molecule type" value="Genomic_DNA"/>
</dbReference>
<keyword evidence="2" id="KW-0732">Signal</keyword>
<sequence>MRPRARVVVWAFAVGAALTFAAVAPGRSVADPDFPAIPTPSPAAGVESDDTAEADSAEPSPPLEDDDAGVGGPASGHDCVAIKYAIDRVNALMSGQVPIAQGFASTELGEQAVDKDLNVLNQVEQYLVYAESGIEDPGQRAKVEAYKAALGQVSMVVNDRRGQNLTRPAAYEWVGKLSESNRRASDSFLDIGKSCLA</sequence>
<protein>
    <submittedName>
        <fullName evidence="3">Uncharacterized protein</fullName>
    </submittedName>
</protein>
<gene>
    <name evidence="3" type="ORF">HMPREF9336_00504</name>
</gene>
<accession>E5XLY5</accession>
<name>E5XLY5_SEGRC</name>
<evidence type="ECO:0000313" key="3">
    <source>
        <dbReference type="EMBL" id="EFV14631.1"/>
    </source>
</evidence>
<dbReference type="AlphaFoldDB" id="E5XLY5"/>
<organism evidence="3 4">
    <name type="scientific">Segniliparus rugosus (strain ATCC BAA-974 / DSM 45345 / CCUG 50838 / CIP 108380 / JCM 13579 / CDC 945)</name>
    <dbReference type="NCBI Taxonomy" id="679197"/>
    <lineage>
        <taxon>Bacteria</taxon>
        <taxon>Bacillati</taxon>
        <taxon>Actinomycetota</taxon>
        <taxon>Actinomycetes</taxon>
        <taxon>Mycobacteriales</taxon>
        <taxon>Segniliparaceae</taxon>
        <taxon>Segniliparus</taxon>
    </lineage>
</organism>
<keyword evidence="4" id="KW-1185">Reference proteome</keyword>
<feature type="chain" id="PRO_5039637889" evidence="2">
    <location>
        <begin position="22"/>
        <end position="197"/>
    </location>
</feature>
<dbReference type="HOGENOM" id="CLU_105871_0_0_11"/>
<dbReference type="Proteomes" id="UP000004816">
    <property type="component" value="Unassembled WGS sequence"/>
</dbReference>
<evidence type="ECO:0000256" key="2">
    <source>
        <dbReference type="SAM" id="SignalP"/>
    </source>
</evidence>
<proteinExistence type="predicted"/>
<reference evidence="3 4" key="1">
    <citation type="journal article" date="2011" name="Stand. Genomic Sci.">
        <title>High quality draft genome sequence of Segniliparus rugosus CDC 945(T)= (ATCC BAA-974(T)).</title>
        <authorList>
            <person name="Earl A.M."/>
            <person name="Desjardins C.A."/>
            <person name="Fitzgerald M.G."/>
            <person name="Arachchi H.M."/>
            <person name="Zeng Q."/>
            <person name="Mehta T."/>
            <person name="Griggs A."/>
            <person name="Birren B.W."/>
            <person name="Toney N.C."/>
            <person name="Carr J."/>
            <person name="Posey J."/>
            <person name="Butler W.R."/>
        </authorList>
    </citation>
    <scope>NUCLEOTIDE SEQUENCE [LARGE SCALE GENOMIC DNA]</scope>
    <source>
        <strain evidence="4">ATCC BAA-974 / DSM 45345 / CCUG 50838 / CIP 108380 / JCM 13579 / CDC 945</strain>
    </source>
</reference>